<accession>A0A8S3VDP6</accession>
<gene>
    <name evidence="1" type="ORF">MEDL_65785</name>
</gene>
<protein>
    <submittedName>
        <fullName evidence="1">Uncharacterized protein</fullName>
    </submittedName>
</protein>
<dbReference type="EMBL" id="CAJPWZ010003237">
    <property type="protein sequence ID" value="CAG2254293.1"/>
    <property type="molecule type" value="Genomic_DNA"/>
</dbReference>
<evidence type="ECO:0000313" key="2">
    <source>
        <dbReference type="Proteomes" id="UP000683360"/>
    </source>
</evidence>
<keyword evidence="2" id="KW-1185">Reference proteome</keyword>
<organism evidence="1 2">
    <name type="scientific">Mytilus edulis</name>
    <name type="common">Blue mussel</name>
    <dbReference type="NCBI Taxonomy" id="6550"/>
    <lineage>
        <taxon>Eukaryota</taxon>
        <taxon>Metazoa</taxon>
        <taxon>Spiralia</taxon>
        <taxon>Lophotrochozoa</taxon>
        <taxon>Mollusca</taxon>
        <taxon>Bivalvia</taxon>
        <taxon>Autobranchia</taxon>
        <taxon>Pteriomorphia</taxon>
        <taxon>Mytilida</taxon>
        <taxon>Mytiloidea</taxon>
        <taxon>Mytilidae</taxon>
        <taxon>Mytilinae</taxon>
        <taxon>Mytilus</taxon>
    </lineage>
</organism>
<dbReference type="AlphaFoldDB" id="A0A8S3VDP6"/>
<sequence length="219" mass="25685">MKILISITKCYTTESSTKILEIVRAIWNSTDDKDGLKMEEIVIAAYNRNCFNLLLWIYEYCNSYISTNVRKLLMKACKDGRIEVAKWILQAFDTTLLDINEIELFLLACKKMFKSCISGSQTRGRVRMVKFVYANFQIKPLDLKSGLCNVLSVLNSEFMRENRDEVSDLVVSLLEKCFNCLNAKDLEEMMKIFFDQKYYVVVNWFLEKKTFARLKNKLF</sequence>
<dbReference type="OrthoDB" id="10499848at2759"/>
<dbReference type="Proteomes" id="UP000683360">
    <property type="component" value="Unassembled WGS sequence"/>
</dbReference>
<evidence type="ECO:0000313" key="1">
    <source>
        <dbReference type="EMBL" id="CAG2254293.1"/>
    </source>
</evidence>
<comment type="caution">
    <text evidence="1">The sequence shown here is derived from an EMBL/GenBank/DDBJ whole genome shotgun (WGS) entry which is preliminary data.</text>
</comment>
<name>A0A8S3VDP6_MYTED</name>
<reference evidence="1" key="1">
    <citation type="submission" date="2021-03" db="EMBL/GenBank/DDBJ databases">
        <authorList>
            <person name="Bekaert M."/>
        </authorList>
    </citation>
    <scope>NUCLEOTIDE SEQUENCE</scope>
</reference>
<dbReference type="SUPFAM" id="SSF140860">
    <property type="entry name" value="Pseudo ankyrin repeat-like"/>
    <property type="match status" value="1"/>
</dbReference>
<proteinExistence type="predicted"/>